<dbReference type="GO" id="GO:0005886">
    <property type="term" value="C:plasma membrane"/>
    <property type="evidence" value="ECO:0000318"/>
    <property type="project" value="GO_Central"/>
</dbReference>
<evidence type="ECO:0000256" key="6">
    <source>
        <dbReference type="SAM" id="MobiDB-lite"/>
    </source>
</evidence>
<dbReference type="EMBL" id="CABD030090645">
    <property type="status" value="NOT_ANNOTATED_CDS"/>
    <property type="molecule type" value="Genomic_DNA"/>
</dbReference>
<feature type="compositionally biased region" description="Low complexity" evidence="6">
    <location>
        <begin position="1563"/>
        <end position="1578"/>
    </location>
</feature>
<dbReference type="EMBL" id="CABD030090644">
    <property type="status" value="NOT_ANNOTATED_CDS"/>
    <property type="molecule type" value="Genomic_DNA"/>
</dbReference>
<dbReference type="FunFam" id="1.10.287.70:FF:000065">
    <property type="entry name" value="sodium leak channel non-selective protein"/>
    <property type="match status" value="1"/>
</dbReference>
<keyword evidence="4 7" id="KW-0472">Membrane</keyword>
<feature type="transmembrane region" description="Helical" evidence="7">
    <location>
        <begin position="385"/>
        <end position="406"/>
    </location>
</feature>
<organism evidence="9 10">
    <name type="scientific">Gorilla gorilla gorilla</name>
    <name type="common">Western lowland gorilla</name>
    <dbReference type="NCBI Taxonomy" id="9595"/>
    <lineage>
        <taxon>Eukaryota</taxon>
        <taxon>Metazoa</taxon>
        <taxon>Chordata</taxon>
        <taxon>Craniata</taxon>
        <taxon>Vertebrata</taxon>
        <taxon>Euteleostomi</taxon>
        <taxon>Mammalia</taxon>
        <taxon>Eutheria</taxon>
        <taxon>Euarchontoglires</taxon>
        <taxon>Primates</taxon>
        <taxon>Haplorrhini</taxon>
        <taxon>Catarrhini</taxon>
        <taxon>Hominidae</taxon>
        <taxon>Gorilla</taxon>
    </lineage>
</organism>
<dbReference type="GO" id="GO:0005248">
    <property type="term" value="F:voltage-gated sodium channel activity"/>
    <property type="evidence" value="ECO:0007669"/>
    <property type="project" value="Ensembl"/>
</dbReference>
<feature type="transmembrane region" description="Helical" evidence="7">
    <location>
        <begin position="506"/>
        <end position="528"/>
    </location>
</feature>
<feature type="transmembrane region" description="Helical" evidence="7">
    <location>
        <begin position="108"/>
        <end position="127"/>
    </location>
</feature>
<dbReference type="FunFam" id="1.20.120.350:FF:000032">
    <property type="entry name" value="Sodium leak channel non-selective protein"/>
    <property type="match status" value="1"/>
</dbReference>
<dbReference type="InterPro" id="IPR005821">
    <property type="entry name" value="Ion_trans_dom"/>
</dbReference>
<feature type="domain" description="Ion transport" evidence="8">
    <location>
        <begin position="1344"/>
        <end position="1387"/>
    </location>
</feature>
<evidence type="ECO:0000256" key="5">
    <source>
        <dbReference type="SAM" id="Coils"/>
    </source>
</evidence>
<dbReference type="GO" id="GO:0032230">
    <property type="term" value="P:positive regulation of synaptic transmission, GABAergic"/>
    <property type="evidence" value="ECO:0000318"/>
    <property type="project" value="GO_Central"/>
</dbReference>
<dbReference type="Proteomes" id="UP000001519">
    <property type="component" value="Chromosome 13"/>
</dbReference>
<dbReference type="EMBL" id="CABD030090642">
    <property type="status" value="NOT_ANNOTATED_CDS"/>
    <property type="molecule type" value="Genomic_DNA"/>
</dbReference>
<evidence type="ECO:0000256" key="1">
    <source>
        <dbReference type="ARBA" id="ARBA00004141"/>
    </source>
</evidence>
<dbReference type="HOGENOM" id="CLU_000984_0_0_1"/>
<protein>
    <submittedName>
        <fullName evidence="9">Sodium leak channel, non-selective</fullName>
    </submittedName>
</protein>
<feature type="compositionally biased region" description="Polar residues" evidence="6">
    <location>
        <begin position="1543"/>
        <end position="1562"/>
    </location>
</feature>
<evidence type="ECO:0000256" key="4">
    <source>
        <dbReference type="ARBA" id="ARBA00023136"/>
    </source>
</evidence>
<dbReference type="Bgee" id="ENSGGOG00000007476">
    <property type="expression patterns" value="Expressed in prefrontal cortex and 4 other cell types or tissues"/>
</dbReference>
<feature type="transmembrane region" description="Helical" evidence="7">
    <location>
        <begin position="41"/>
        <end position="61"/>
    </location>
</feature>
<feature type="transmembrane region" description="Helical" evidence="7">
    <location>
        <begin position="1263"/>
        <end position="1282"/>
    </location>
</feature>
<dbReference type="EMBL" id="CABD030090641">
    <property type="status" value="NOT_ANNOTATED_CDS"/>
    <property type="molecule type" value="Genomic_DNA"/>
</dbReference>
<feature type="domain" description="Ion transport" evidence="8">
    <location>
        <begin position="1194"/>
        <end position="1287"/>
    </location>
</feature>
<reference evidence="10" key="1">
    <citation type="submission" date="2011-05" db="EMBL/GenBank/DDBJ databases">
        <title>Insights into the evolution of the great apes provided by the gorilla genome.</title>
        <authorList>
            <person name="Scally A."/>
        </authorList>
    </citation>
    <scope>NUCLEOTIDE SEQUENCE [LARGE SCALE GENOMIC DNA]</scope>
</reference>
<name>G3QX11_GORGO</name>
<dbReference type="GeneTree" id="ENSGT00940000156023"/>
<feature type="transmembrane region" description="Helical" evidence="7">
    <location>
        <begin position="1196"/>
        <end position="1216"/>
    </location>
</feature>
<feature type="transmembrane region" description="Helical" evidence="7">
    <location>
        <begin position="1119"/>
        <end position="1142"/>
    </location>
</feature>
<feature type="transmembrane region" description="Helical" evidence="7">
    <location>
        <begin position="418"/>
        <end position="446"/>
    </location>
</feature>
<proteinExistence type="predicted"/>
<dbReference type="InterPro" id="IPR027359">
    <property type="entry name" value="Volt_channel_dom_sf"/>
</dbReference>
<dbReference type="FunFam" id="1.20.120.350:FF:000034">
    <property type="entry name" value="Sodium leak channel non-selective protein"/>
    <property type="match status" value="1"/>
</dbReference>
<feature type="coiled-coil region" evidence="5">
    <location>
        <begin position="783"/>
        <end position="812"/>
    </location>
</feature>
<keyword evidence="2 7" id="KW-0812">Transmembrane</keyword>
<keyword evidence="10" id="KW-1185">Reference proteome</keyword>
<reference evidence="9" key="3">
    <citation type="submission" date="2025-08" db="UniProtKB">
        <authorList>
            <consortium name="Ensembl"/>
        </authorList>
    </citation>
    <scope>IDENTIFICATION</scope>
</reference>
<evidence type="ECO:0000256" key="2">
    <source>
        <dbReference type="ARBA" id="ARBA00022692"/>
    </source>
</evidence>
<keyword evidence="5" id="KW-0175">Coiled coil</keyword>
<feature type="transmembrane region" description="Helical" evidence="7">
    <location>
        <begin position="1222"/>
        <end position="1242"/>
    </location>
</feature>
<dbReference type="InterPro" id="IPR028823">
    <property type="entry name" value="NALCN"/>
</dbReference>
<dbReference type="Pfam" id="PF00520">
    <property type="entry name" value="Ion_trans"/>
    <property type="match status" value="5"/>
</dbReference>
<dbReference type="EMBL" id="CABD030090643">
    <property type="status" value="NOT_ANNOTATED_CDS"/>
    <property type="molecule type" value="Genomic_DNA"/>
</dbReference>
<evidence type="ECO:0000256" key="7">
    <source>
        <dbReference type="SAM" id="Phobius"/>
    </source>
</evidence>
<dbReference type="PANTHER" id="PTHR46141:SF1">
    <property type="entry name" value="SODIUM LEAK CHANNEL NALCN"/>
    <property type="match status" value="1"/>
</dbReference>
<keyword evidence="3 7" id="KW-1133">Transmembrane helix</keyword>
<feature type="transmembrane region" description="Helical" evidence="7">
    <location>
        <begin position="67"/>
        <end position="88"/>
    </location>
</feature>
<dbReference type="GO" id="GO:0032224">
    <property type="term" value="P:positive regulation of synaptic transmission, cholinergic"/>
    <property type="evidence" value="ECO:0000318"/>
    <property type="project" value="GO_Central"/>
</dbReference>
<dbReference type="FunFam" id="1.20.120.350:FF:000038">
    <property type="entry name" value="Sodium leak channel non-selective protein"/>
    <property type="match status" value="1"/>
</dbReference>
<accession>G3QX11</accession>
<reference evidence="9" key="4">
    <citation type="submission" date="2025-09" db="UniProtKB">
        <authorList>
            <consortium name="Ensembl"/>
        </authorList>
    </citation>
    <scope>IDENTIFICATION</scope>
</reference>
<evidence type="ECO:0000313" key="9">
    <source>
        <dbReference type="Ensembl" id="ENSGGOP00000007339.3"/>
    </source>
</evidence>
<feature type="domain" description="Ion transport" evidence="8">
    <location>
        <begin position="384"/>
        <end position="604"/>
    </location>
</feature>
<dbReference type="Ensembl" id="ENSGGOT00000007532.3">
    <property type="protein sequence ID" value="ENSGGOP00000007339.3"/>
    <property type="gene ID" value="ENSGGOG00000007476.3"/>
</dbReference>
<feature type="transmembrane region" description="Helical" evidence="7">
    <location>
        <begin position="1302"/>
        <end position="1323"/>
    </location>
</feature>
<dbReference type="FunCoup" id="G3QX11">
    <property type="interactions" value="393"/>
</dbReference>
<evidence type="ECO:0000256" key="3">
    <source>
        <dbReference type="ARBA" id="ARBA00022989"/>
    </source>
</evidence>
<feature type="transmembrane region" description="Helical" evidence="7">
    <location>
        <begin position="1002"/>
        <end position="1025"/>
    </location>
</feature>
<evidence type="ECO:0000313" key="10">
    <source>
        <dbReference type="Proteomes" id="UP000001519"/>
    </source>
</evidence>
<dbReference type="FunFam" id="1.10.287.70:FF:000060">
    <property type="entry name" value="Sodium leak channel non-selective protein"/>
    <property type="match status" value="1"/>
</dbReference>
<dbReference type="EMBL" id="CABD030090647">
    <property type="status" value="NOT_ANNOTATED_CDS"/>
    <property type="molecule type" value="Genomic_DNA"/>
</dbReference>
<dbReference type="InParanoid" id="G3QX11"/>
<feature type="transmembrane region" description="Helical" evidence="7">
    <location>
        <begin position="178"/>
        <end position="195"/>
    </location>
</feature>
<dbReference type="Gene3D" id="1.10.238.10">
    <property type="entry name" value="EF-hand"/>
    <property type="match status" value="1"/>
</dbReference>
<feature type="transmembrane region" description="Helical" evidence="7">
    <location>
        <begin position="1353"/>
        <end position="1377"/>
    </location>
</feature>
<feature type="domain" description="Ion transport" evidence="8">
    <location>
        <begin position="36"/>
        <end position="331"/>
    </location>
</feature>
<dbReference type="Gene3D" id="1.10.287.70">
    <property type="match status" value="3"/>
</dbReference>
<dbReference type="PANTHER" id="PTHR46141">
    <property type="entry name" value="SODIUM LEAK CHANNEL NON-SELECTIVE PROTEIN"/>
    <property type="match status" value="1"/>
</dbReference>
<dbReference type="STRING" id="9593.ENSGGOP00000007339"/>
<feature type="region of interest" description="Disordered" evidence="6">
    <location>
        <begin position="1541"/>
        <end position="1611"/>
    </location>
</feature>
<dbReference type="SUPFAM" id="SSF81324">
    <property type="entry name" value="Voltage-gated potassium channels"/>
    <property type="match status" value="4"/>
</dbReference>
<feature type="transmembrane region" description="Helical" evidence="7">
    <location>
        <begin position="866"/>
        <end position="890"/>
    </location>
</feature>
<feature type="transmembrane region" description="Helical" evidence="7">
    <location>
        <begin position="941"/>
        <end position="959"/>
    </location>
</feature>
<reference evidence="9 10" key="2">
    <citation type="journal article" date="2012" name="Nature">
        <title>Insights into hominid evolution from the gorilla genome sequence.</title>
        <authorList>
            <person name="Scally A."/>
            <person name="Dutheil J.Y."/>
            <person name="Hillier L.W."/>
            <person name="Jordan G.E."/>
            <person name="Goodhead I."/>
            <person name="Herrero J."/>
            <person name="Hobolth A."/>
            <person name="Lappalainen T."/>
            <person name="Mailund T."/>
            <person name="Marques-Bonet T."/>
            <person name="McCarthy S."/>
            <person name="Montgomery S.H."/>
            <person name="Schwalie P.C."/>
            <person name="Tang Y.A."/>
            <person name="Ward M.C."/>
            <person name="Xue Y."/>
            <person name="Yngvadottir B."/>
            <person name="Alkan C."/>
            <person name="Andersen L.N."/>
            <person name="Ayub Q."/>
            <person name="Ball E.V."/>
            <person name="Beal K."/>
            <person name="Bradley B.J."/>
            <person name="Chen Y."/>
            <person name="Clee C.M."/>
            <person name="Fitzgerald S."/>
            <person name="Graves T.A."/>
            <person name="Gu Y."/>
            <person name="Heath P."/>
            <person name="Heger A."/>
            <person name="Karakoc E."/>
            <person name="Kolb-Kokocinski A."/>
            <person name="Laird G.K."/>
            <person name="Lunter G."/>
            <person name="Meader S."/>
            <person name="Mort M."/>
            <person name="Mullikin J.C."/>
            <person name="Munch K."/>
            <person name="O'Connor T.D."/>
            <person name="Phillips A.D."/>
            <person name="Prado-Martinez J."/>
            <person name="Rogers A.S."/>
            <person name="Sajjadian S."/>
            <person name="Schmidt D."/>
            <person name="Shaw K."/>
            <person name="Simpson J.T."/>
            <person name="Stenson P.D."/>
            <person name="Turner D.J."/>
            <person name="Vigilant L."/>
            <person name="Vilella A.J."/>
            <person name="Whitener W."/>
            <person name="Zhu B."/>
            <person name="Cooper D.N."/>
            <person name="de Jong P."/>
            <person name="Dermitzakis E.T."/>
            <person name="Eichler E.E."/>
            <person name="Flicek P."/>
            <person name="Goldman N."/>
            <person name="Mundy N.I."/>
            <person name="Ning Z."/>
            <person name="Odom D.T."/>
            <person name="Ponting C.P."/>
            <person name="Quail M.A."/>
            <person name="Ryder O.A."/>
            <person name="Searle S.M."/>
            <person name="Warren W.C."/>
            <person name="Wilson R.K."/>
            <person name="Schierup M.H."/>
            <person name="Rogers J."/>
            <person name="Tyler-Smith C."/>
            <person name="Durbin R."/>
        </authorList>
    </citation>
    <scope>NUCLEOTIDE SEQUENCE [LARGE SCALE GENOMIC DNA]</scope>
</reference>
<evidence type="ECO:0000259" key="8">
    <source>
        <dbReference type="Pfam" id="PF00520"/>
    </source>
</evidence>
<feature type="transmembrane region" description="Helical" evidence="7">
    <location>
        <begin position="575"/>
        <end position="599"/>
    </location>
</feature>
<feature type="domain" description="Ion transport" evidence="8">
    <location>
        <begin position="872"/>
        <end position="1148"/>
    </location>
</feature>
<dbReference type="GO" id="GO:0005261">
    <property type="term" value="F:monoatomic cation channel activity"/>
    <property type="evidence" value="ECO:0000318"/>
    <property type="project" value="GO_Central"/>
</dbReference>
<dbReference type="FunFam" id="1.10.287.70:FF:000066">
    <property type="entry name" value="Sodium leak channel non-selective protein"/>
    <property type="match status" value="1"/>
</dbReference>
<dbReference type="FunFam" id="1.10.238.10:FF:000080">
    <property type="entry name" value="Sodium leak channel non-selective protein"/>
    <property type="match status" value="1"/>
</dbReference>
<dbReference type="OMA" id="TLFIAWN"/>
<dbReference type="Gene3D" id="1.20.120.350">
    <property type="entry name" value="Voltage-gated potassium channels. Chain C"/>
    <property type="match status" value="4"/>
</dbReference>
<feature type="transmembrane region" description="Helical" evidence="7">
    <location>
        <begin position="299"/>
        <end position="322"/>
    </location>
</feature>
<comment type="subcellular location">
    <subcellularLocation>
        <location evidence="1">Membrane</location>
        <topology evidence="1">Multi-pass membrane protein</topology>
    </subcellularLocation>
</comment>
<dbReference type="FunFam" id="1.20.120.350:FF:000030">
    <property type="entry name" value="sodium leak channel non-selective protein"/>
    <property type="match status" value="1"/>
</dbReference>
<dbReference type="EMBL" id="CABD030090646">
    <property type="status" value="NOT_ANNOTATED_CDS"/>
    <property type="molecule type" value="Genomic_DNA"/>
</dbReference>
<sequence>MLKRKQSSRVEAQPVTDFGPDESLSDNADILWINKPWVHSLLRICAIISVISVCMNTPMTFEHYPPLQYVTFTLDTLLMFLYTAEMIAKMHIRGIVKGDSSYVKDRWCVFDGFMVFCLWISLVLQVFEIADIVDQMSPWGMLRIPRPLIMIRAFRIYFRFELPRTRITNILKRSGEQIWSVSIFLLFFLLLYGILGVQMFGTFTYHCVVNDTKPGNVTWNSLAIPDTHCSPELEEGYQCPPGFKCMDLEDLGLSRQELGYSGFNEIGTSIFTVYEAASQEGWVFLMYRAIDSFPRWRSYFYFITLIFFLAWLVKNVFIAVIIETFAEIRVQFQQMWGSRSSTTSTATTQMFHEDAAGGWQLVAVDVNKPQGRAPACLQKMMRSSVFHMFILSMVTVDVIVAASNYYKGENFRRQYDEFYLAEVAFTVLFDLEALLKIWCLGFTGYISSSLHKFELLLVIGTTLHVYPDLYHSQFTYFQVLRVVRLIKISPALEDFVYKIFGPGKKLGSLVVFTASLLIVMSAISLQMFCFVEELDRFTTFPRAFMSMFQILTQEGWVDVMDQTLNAVGHMWAPVVAIYFILYHLFATLILLSLFVAVILDNLELDEDLKKLKQLKQSEANADTKEKLPLRLRIFEKFPNRPQMVKISKLPSDFTVPKIRESFMKQFIDRQQQDTCCLLRSLPTTSSSSCDHSKRSAIEDNKYIDQKLRKSVFSIRARNLLEKETAVTKILRACTRQRMLSGSFEGQPAKERSILSVQHHIRQERRGVLQEMVTHSNTVRYRNAQREDSEIKMIQEKKEQAEMKRKVQEEELRENHPYFDKPLFIVGREHRFRNFCRVVVRARFNASKTDPVTGAVKNTKYHQLYDLLGLVTYLDWVMIIVTICSCISMMFESPFRRVMHAPTLQIAEYVFVIFMSIELNLKIMADGLFFTPTAVIRDFGGVMDIFIYLVSLIFLCWMPQNVPAESGAQLLMVLRCLRPLRIFKLVPQMRKVVRELFSGFKEIFLVSILLLTLMLVFASFGVQLFAGKLAKCNDPNIIRREDCNGIFRINVSVSKNLNLKLRPGEKKPGFWVPRVWANPRNFNFDNVGNAMLALFEVLSLKGWVEVRDVIIHRVGPIHGIYIHVFVFLGCMIGLTLFVGVVIANFNENKGTALLTVDQRRWEDLKSRLKIAQPLHLPPRPDNDGFRAKMYDITQHPFFKRTIALLVLAQSVLLSVKWDVEDPVTVPLATMSVVFTFIFVLEVTMKIIAMSPAGFWQSRRNRYDLLVTSLGVVWVVLHFALLVMATYHLGLVVVAERISSGDQFIFIVLLKMKFVFSTLILSSFFHPNAPKVQPPFCTPDEFTYWATDCGNYAGALMYFCSFYVIIAYIMLNLLVAIIVENFSLFYSTEEDQLLSYNDLRHFQIIWNMVDDKREGVIPTFRVKFLLRLLRGRLEVDLDKDKLLFKHMCYEMERLHNGGDVTFHDVLSMLSYRSVDIRKSLQLEELLAREQLEYTIEEEVAKQTIRMWLKKCLKRIRAKQQQSCSIIHSLRESQQQELSRFLNPPSIETTQPSEDTNANSQDNSMQPETSSQQQLLSPTLSDRGGSRQDAADAGKPQRKFGQWRLPSEASTYEKDKIQKEGEISKGFLSPKPISHSVSSVNLRFGGRTTMKSVVCKMNPMTDAASCGSEVKKWWTRQLTVESDESGDDLLDI</sequence>
<feature type="transmembrane region" description="Helical" evidence="7">
    <location>
        <begin position="139"/>
        <end position="158"/>
    </location>
</feature>